<proteinExistence type="predicted"/>
<gene>
    <name evidence="1" type="ORF">CLM73_25395</name>
</gene>
<name>A0A2S0IDV0_9BURK</name>
<dbReference type="AlphaFoldDB" id="A0A2S0IDV0"/>
<dbReference type="Proteomes" id="UP000239477">
    <property type="component" value="Chromosome"/>
</dbReference>
<evidence type="ECO:0000313" key="1">
    <source>
        <dbReference type="EMBL" id="AVJ30164.1"/>
    </source>
</evidence>
<sequence>MAKLIKAFRGVPKGAIYPVKFAAGEECPPELEAGARDLGALEASADDSDEKKDLMAQLDVAQIKYDKRWGVDKLRAALAEGQKD</sequence>
<dbReference type="OrthoDB" id="8613581at2"/>
<organism evidence="1 2">
    <name type="scientific">Achromobacter spanius</name>
    <dbReference type="NCBI Taxonomy" id="217203"/>
    <lineage>
        <taxon>Bacteria</taxon>
        <taxon>Pseudomonadati</taxon>
        <taxon>Pseudomonadota</taxon>
        <taxon>Betaproteobacteria</taxon>
        <taxon>Burkholderiales</taxon>
        <taxon>Alcaligenaceae</taxon>
        <taxon>Achromobacter</taxon>
    </lineage>
</organism>
<evidence type="ECO:0000313" key="2">
    <source>
        <dbReference type="Proteomes" id="UP000239477"/>
    </source>
</evidence>
<dbReference type="RefSeq" id="WP_105240791.1">
    <property type="nucleotide sequence ID" value="NZ_CP023270.1"/>
</dbReference>
<keyword evidence="2" id="KW-1185">Reference proteome</keyword>
<reference evidence="1 2" key="1">
    <citation type="submission" date="2017-09" db="EMBL/GenBank/DDBJ databases">
        <title>Genomic, metabolic, and phenotypic characteristics of bacterial isolates from the natural microbiome of the model nematode Caenorhabditis elegans.</title>
        <authorList>
            <person name="Zimmermann J."/>
            <person name="Obeng N."/>
            <person name="Yang W."/>
            <person name="Obeng O."/>
            <person name="Kissoyan K."/>
            <person name="Pees B."/>
            <person name="Dirksen P."/>
            <person name="Hoppner M."/>
            <person name="Franke A."/>
            <person name="Rosenstiel P."/>
            <person name="Leippe M."/>
            <person name="Dierking K."/>
            <person name="Kaleta C."/>
            <person name="Schulenburg H."/>
        </authorList>
    </citation>
    <scope>NUCLEOTIDE SEQUENCE [LARGE SCALE GENOMIC DNA]</scope>
    <source>
        <strain evidence="1 2">MYb73</strain>
    </source>
</reference>
<dbReference type="EMBL" id="CP023270">
    <property type="protein sequence ID" value="AVJ30164.1"/>
    <property type="molecule type" value="Genomic_DNA"/>
</dbReference>
<protein>
    <submittedName>
        <fullName evidence="1">Uncharacterized protein</fullName>
    </submittedName>
</protein>
<accession>A0A2S0IDV0</accession>